<evidence type="ECO:0000313" key="7">
    <source>
        <dbReference type="Proteomes" id="UP001589700"/>
    </source>
</evidence>
<comment type="similarity">
    <text evidence="1 4">Belongs to the 5-formyltetrahydrofolate cyclo-ligase family.</text>
</comment>
<comment type="cofactor">
    <cofactor evidence="4">
        <name>Mg(2+)</name>
        <dbReference type="ChEBI" id="CHEBI:18420"/>
    </cofactor>
</comment>
<dbReference type="Pfam" id="PF01812">
    <property type="entry name" value="5-FTHF_cyc-lig"/>
    <property type="match status" value="1"/>
</dbReference>
<dbReference type="Gene3D" id="3.40.50.10420">
    <property type="entry name" value="NagB/RpiA/CoA transferase-like"/>
    <property type="match status" value="1"/>
</dbReference>
<dbReference type="EMBL" id="JBHMDY010000004">
    <property type="protein sequence ID" value="MFB9259698.1"/>
    <property type="molecule type" value="Genomic_DNA"/>
</dbReference>
<dbReference type="PANTHER" id="PTHR23407:SF1">
    <property type="entry name" value="5-FORMYLTETRAHYDROFOLATE CYCLO-LIGASE"/>
    <property type="match status" value="1"/>
</dbReference>
<dbReference type="Proteomes" id="UP001589700">
    <property type="component" value="Unassembled WGS sequence"/>
</dbReference>
<reference evidence="6 7" key="1">
    <citation type="submission" date="2024-09" db="EMBL/GenBank/DDBJ databases">
        <authorList>
            <person name="Sun Q."/>
            <person name="Mori K."/>
        </authorList>
    </citation>
    <scope>NUCLEOTIDE SEQUENCE [LARGE SCALE GENOMIC DNA]</scope>
    <source>
        <strain evidence="6 7">CCM 7659</strain>
    </source>
</reference>
<organism evidence="6 7">
    <name type="scientific">Dietzia aerolata</name>
    <dbReference type="NCBI Taxonomy" id="595984"/>
    <lineage>
        <taxon>Bacteria</taxon>
        <taxon>Bacillati</taxon>
        <taxon>Actinomycetota</taxon>
        <taxon>Actinomycetes</taxon>
        <taxon>Mycobacteriales</taxon>
        <taxon>Dietziaceae</taxon>
        <taxon>Dietzia</taxon>
    </lineage>
</organism>
<dbReference type="SUPFAM" id="SSF100950">
    <property type="entry name" value="NagB/RpiA/CoA transferase-like"/>
    <property type="match status" value="1"/>
</dbReference>
<dbReference type="InterPro" id="IPR002698">
    <property type="entry name" value="FTHF_cligase"/>
</dbReference>
<evidence type="ECO:0000256" key="4">
    <source>
        <dbReference type="RuleBase" id="RU361279"/>
    </source>
</evidence>
<sequence>MGNTVDADQPPIASRLARGQTADMDKSELRPIVRARRAAVPPAVRASRDAAILDHLGALVTARMVVCAFVPDDDEAGGPEMLARVADCGARILLPVSPAVGPLGWSQYAGPADLQSGRFGIPVPSAPPGGPETIAEADLVLVPAVAVDRRGNRLGRGGGYYDRSLSLARPDARLLALVDSENVLDAVPTEDHDRPVDGVITEDGLLDFGTWHSAE</sequence>
<keyword evidence="7" id="KW-1185">Reference proteome</keyword>
<dbReference type="GO" id="GO:0030272">
    <property type="term" value="F:5-formyltetrahydrofolate cyclo-ligase activity"/>
    <property type="evidence" value="ECO:0007669"/>
    <property type="project" value="UniProtKB-EC"/>
</dbReference>
<evidence type="ECO:0000313" key="6">
    <source>
        <dbReference type="EMBL" id="MFB9259698.1"/>
    </source>
</evidence>
<accession>A0ABV5JRI6</accession>
<dbReference type="InterPro" id="IPR037171">
    <property type="entry name" value="NagB/RpiA_transferase-like"/>
</dbReference>
<name>A0ABV5JRI6_9ACTN</name>
<keyword evidence="3 4" id="KW-0067">ATP-binding</keyword>
<dbReference type="RefSeq" id="WP_241729669.1">
    <property type="nucleotide sequence ID" value="NZ_JAALDM010000025.1"/>
</dbReference>
<keyword evidence="4" id="KW-0460">Magnesium</keyword>
<keyword evidence="6" id="KW-0436">Ligase</keyword>
<dbReference type="EC" id="6.3.3.2" evidence="4"/>
<protein>
    <recommendedName>
        <fullName evidence="4">5-formyltetrahydrofolate cyclo-ligase</fullName>
        <ecNumber evidence="4">6.3.3.2</ecNumber>
    </recommendedName>
</protein>
<comment type="caution">
    <text evidence="6">The sequence shown here is derived from an EMBL/GenBank/DDBJ whole genome shotgun (WGS) entry which is preliminary data.</text>
</comment>
<evidence type="ECO:0000256" key="1">
    <source>
        <dbReference type="ARBA" id="ARBA00010638"/>
    </source>
</evidence>
<evidence type="ECO:0000256" key="5">
    <source>
        <dbReference type="SAM" id="MobiDB-lite"/>
    </source>
</evidence>
<dbReference type="NCBIfam" id="TIGR02727">
    <property type="entry name" value="MTHFS_bact"/>
    <property type="match status" value="1"/>
</dbReference>
<dbReference type="PANTHER" id="PTHR23407">
    <property type="entry name" value="ATPASE INHIBITOR/5-FORMYLTETRAHYDROFOLATE CYCLO-LIGASE"/>
    <property type="match status" value="1"/>
</dbReference>
<evidence type="ECO:0000256" key="2">
    <source>
        <dbReference type="ARBA" id="ARBA00022741"/>
    </source>
</evidence>
<proteinExistence type="inferred from homology"/>
<evidence type="ECO:0000256" key="3">
    <source>
        <dbReference type="ARBA" id="ARBA00022840"/>
    </source>
</evidence>
<keyword evidence="2 4" id="KW-0547">Nucleotide-binding</keyword>
<keyword evidence="4" id="KW-0479">Metal-binding</keyword>
<comment type="catalytic activity">
    <reaction evidence="4">
        <text>(6S)-5-formyl-5,6,7,8-tetrahydrofolate + ATP = (6R)-5,10-methenyltetrahydrofolate + ADP + phosphate</text>
        <dbReference type="Rhea" id="RHEA:10488"/>
        <dbReference type="ChEBI" id="CHEBI:30616"/>
        <dbReference type="ChEBI" id="CHEBI:43474"/>
        <dbReference type="ChEBI" id="CHEBI:57455"/>
        <dbReference type="ChEBI" id="CHEBI:57457"/>
        <dbReference type="ChEBI" id="CHEBI:456216"/>
        <dbReference type="EC" id="6.3.3.2"/>
    </reaction>
</comment>
<feature type="region of interest" description="Disordered" evidence="5">
    <location>
        <begin position="1"/>
        <end position="25"/>
    </location>
</feature>
<gene>
    <name evidence="6" type="ORF">ACFFVD_07770</name>
</gene>
<dbReference type="InterPro" id="IPR024185">
    <property type="entry name" value="FTHF_cligase-like_sf"/>
</dbReference>
<dbReference type="PIRSF" id="PIRSF006806">
    <property type="entry name" value="FTHF_cligase"/>
    <property type="match status" value="1"/>
</dbReference>